<dbReference type="HOGENOM" id="CLU_806281_0_0_11"/>
<evidence type="ECO:0000313" key="2">
    <source>
        <dbReference type="Proteomes" id="UP000001883"/>
    </source>
</evidence>
<evidence type="ECO:0000313" key="1">
    <source>
        <dbReference type="EMBL" id="BAI65279.1"/>
    </source>
</evidence>
<protein>
    <submittedName>
        <fullName evidence="1">Beta-lactamase class A</fullName>
    </submittedName>
</protein>
<name>D2NNR1_ROTMD</name>
<reference evidence="2" key="1">
    <citation type="submission" date="2009-07" db="EMBL/GenBank/DDBJ databases">
        <title>Complete genome sequence of Rothia mucilaginosa DJ.</title>
        <authorList>
            <person name="Yamane K."/>
            <person name="Nambu T."/>
            <person name="Mashimo C."/>
            <person name="Sugimori C."/>
            <person name="Yamanaka T."/>
            <person name="Leung K."/>
            <person name="Fukushima H."/>
        </authorList>
    </citation>
    <scope>NUCLEOTIDE SEQUENCE [LARGE SCALE GENOMIC DNA]</scope>
    <source>
        <strain evidence="2">DY-18</strain>
    </source>
</reference>
<dbReference type="AlphaFoldDB" id="D2NNR1"/>
<proteinExistence type="predicted"/>
<keyword evidence="2" id="KW-1185">Reference proteome</keyword>
<accession>D2NNR1</accession>
<gene>
    <name evidence="1" type="ordered locus">RMDY18_14470</name>
</gene>
<reference evidence="1 2" key="3">
    <citation type="journal article" date="2010" name="Sequencing">
        <title>Complete Genome Sequence of Rothia mucilaginosa DY-18: A Clinical Isolate with Dense Meshwork-Like Structures from a Persistent Apical Periodontitis Lesion.</title>
        <authorList>
            <person name="Yamane K."/>
            <person name="Nambu T."/>
            <person name="Yamanaka T."/>
            <person name="Mashimo C."/>
            <person name="Sugimori C."/>
            <person name="Leung K.-P."/>
            <person name="Fukushima H."/>
        </authorList>
    </citation>
    <scope>NUCLEOTIDE SEQUENCE [LARGE SCALE GENOMIC DNA]</scope>
    <source>
        <strain evidence="1 2">DY-18</strain>
    </source>
</reference>
<reference evidence="1 2" key="2">
    <citation type="journal article" date="2010" name="J Osaka Dent Univ">
        <title>Isolation and identification of Rothia mucilaginosa from persistent apical periodontitis lesions.</title>
        <authorList>
            <person name="Yamane K."/>
            <person name="Yoshida M."/>
            <person name="Fujihira T."/>
            <person name="Baba T."/>
            <person name="Tsuji N."/>
            <person name="Hayashi H."/>
            <person name="Sugimori C."/>
            <person name="Yamanaka T."/>
            <person name="Mashimo C."/>
            <person name="Nambu T."/>
            <person name="Kawai H."/>
            <person name="Fukushima H."/>
        </authorList>
    </citation>
    <scope>NUCLEOTIDE SEQUENCE [LARGE SCALE GENOMIC DNA]</scope>
    <source>
        <strain evidence="1 2">DY-18</strain>
    </source>
</reference>
<organism evidence="1 2">
    <name type="scientific">Rothia mucilaginosa (strain DY-18)</name>
    <name type="common">Stomatococcus mucilaginosus</name>
    <dbReference type="NCBI Taxonomy" id="680646"/>
    <lineage>
        <taxon>Bacteria</taxon>
        <taxon>Bacillati</taxon>
        <taxon>Actinomycetota</taxon>
        <taxon>Actinomycetes</taxon>
        <taxon>Micrococcales</taxon>
        <taxon>Micrococcaceae</taxon>
        <taxon>Rothia</taxon>
    </lineage>
</organism>
<dbReference type="KEGG" id="rmu:RMDY18_14470"/>
<dbReference type="Proteomes" id="UP000001883">
    <property type="component" value="Chromosome"/>
</dbReference>
<dbReference type="EMBL" id="AP011540">
    <property type="protein sequence ID" value="BAI65279.1"/>
    <property type="molecule type" value="Genomic_DNA"/>
</dbReference>
<sequence length="344" mass="36594">MLQVIRAQHESHREGTAGHMHQPLIRCFLATPETSRRSRRTRAGTAGQGLAHAAFVHAHTDSAHMRAALNIQVDRHHKLNVRTVDRGGVHLRQAVQVQAVQLTLGAEHDHGVRVTHRNGQASARSLQAASRHQAVLATLAGSVTVNEAPRTHINRVALFGARHSLHAGTGTDLDGLAHLKLNQTLSTQVLHERAHTVAAHFSDRAVTVAIVHEPDSVRVLLNQLLTRAGGGAAGCTNEAVRANAEVSVAGAGYQLGGEGNFCVLIRQKDEVVTGAVTLGEGQACQLAPDGRVLAHMLSLRLVTCPFMILPCRPVRRGICSAAARYCGLSGAFADDGFRLIGKGG</sequence>